<accession>A0A2A9NKZ9</accession>
<keyword evidence="3" id="KW-0223">Dioxygenase</keyword>
<dbReference type="GO" id="GO:0006979">
    <property type="term" value="P:response to oxidative stress"/>
    <property type="evidence" value="ECO:0007669"/>
    <property type="project" value="InterPro"/>
</dbReference>
<evidence type="ECO:0000256" key="3">
    <source>
        <dbReference type="ARBA" id="ARBA00022964"/>
    </source>
</evidence>
<dbReference type="PANTHER" id="PTHR11903">
    <property type="entry name" value="PROSTAGLANDIN G/H SYNTHASE"/>
    <property type="match status" value="1"/>
</dbReference>
<dbReference type="OrthoDB" id="823504at2759"/>
<dbReference type="GO" id="GO:0005506">
    <property type="term" value="F:iron ion binding"/>
    <property type="evidence" value="ECO:0007669"/>
    <property type="project" value="InterPro"/>
</dbReference>
<dbReference type="GO" id="GO:0004497">
    <property type="term" value="F:monooxygenase activity"/>
    <property type="evidence" value="ECO:0007669"/>
    <property type="project" value="InterPro"/>
</dbReference>
<proteinExistence type="predicted"/>
<dbReference type="InterPro" id="IPR019791">
    <property type="entry name" value="Haem_peroxidase_animal"/>
</dbReference>
<protein>
    <recommendedName>
        <fullName evidence="9">Heme peroxidase</fullName>
    </recommendedName>
</protein>
<evidence type="ECO:0000313" key="7">
    <source>
        <dbReference type="EMBL" id="PFH51655.1"/>
    </source>
</evidence>
<dbReference type="AlphaFoldDB" id="A0A2A9NKZ9"/>
<dbReference type="Gene3D" id="1.10.640.10">
    <property type="entry name" value="Haem peroxidase domain superfamily, animal type"/>
    <property type="match status" value="1"/>
</dbReference>
<keyword evidence="5 6" id="KW-0408">Iron</keyword>
<evidence type="ECO:0000256" key="2">
    <source>
        <dbReference type="ARBA" id="ARBA00022723"/>
    </source>
</evidence>
<dbReference type="Pfam" id="PF03098">
    <property type="entry name" value="An_peroxidase"/>
    <property type="match status" value="1"/>
</dbReference>
<dbReference type="InterPro" id="IPR036396">
    <property type="entry name" value="Cyt_P450_sf"/>
</dbReference>
<dbReference type="Gene3D" id="1.10.630.10">
    <property type="entry name" value="Cytochrome P450"/>
    <property type="match status" value="1"/>
</dbReference>
<dbReference type="CDD" id="cd09817">
    <property type="entry name" value="linoleate_diol_synthase_like"/>
    <property type="match status" value="1"/>
</dbReference>
<dbReference type="SUPFAM" id="SSF48113">
    <property type="entry name" value="Heme-dependent peroxidases"/>
    <property type="match status" value="1"/>
</dbReference>
<dbReference type="InterPro" id="IPR010255">
    <property type="entry name" value="Haem_peroxidase_sf"/>
</dbReference>
<evidence type="ECO:0000256" key="4">
    <source>
        <dbReference type="ARBA" id="ARBA00023002"/>
    </source>
</evidence>
<dbReference type="GO" id="GO:0004601">
    <property type="term" value="F:peroxidase activity"/>
    <property type="evidence" value="ECO:0007669"/>
    <property type="project" value="InterPro"/>
</dbReference>
<dbReference type="PROSITE" id="PS50292">
    <property type="entry name" value="PEROXIDASE_3"/>
    <property type="match status" value="1"/>
</dbReference>
<dbReference type="PANTHER" id="PTHR11903:SF37">
    <property type="entry name" value="PSI-PRODUCING OXYGENASE A"/>
    <property type="match status" value="1"/>
</dbReference>
<evidence type="ECO:0000256" key="6">
    <source>
        <dbReference type="PIRSR" id="PIRSR619791-2"/>
    </source>
</evidence>
<evidence type="ECO:0008006" key="9">
    <source>
        <dbReference type="Google" id="ProtNLM"/>
    </source>
</evidence>
<dbReference type="EMBL" id="KZ301986">
    <property type="protein sequence ID" value="PFH51655.1"/>
    <property type="molecule type" value="Genomic_DNA"/>
</dbReference>
<organism evidence="7 8">
    <name type="scientific">Amanita thiersii Skay4041</name>
    <dbReference type="NCBI Taxonomy" id="703135"/>
    <lineage>
        <taxon>Eukaryota</taxon>
        <taxon>Fungi</taxon>
        <taxon>Dikarya</taxon>
        <taxon>Basidiomycota</taxon>
        <taxon>Agaricomycotina</taxon>
        <taxon>Agaricomycetes</taxon>
        <taxon>Agaricomycetidae</taxon>
        <taxon>Agaricales</taxon>
        <taxon>Pluteineae</taxon>
        <taxon>Amanitaceae</taxon>
        <taxon>Amanita</taxon>
    </lineage>
</organism>
<keyword evidence="4" id="KW-0560">Oxidoreductase</keyword>
<reference evidence="7 8" key="1">
    <citation type="submission" date="2014-02" db="EMBL/GenBank/DDBJ databases">
        <title>Transposable element dynamics among asymbiotic and ectomycorrhizal Amanita fungi.</title>
        <authorList>
            <consortium name="DOE Joint Genome Institute"/>
            <person name="Hess J."/>
            <person name="Skrede I."/>
            <person name="Wolfe B."/>
            <person name="LaButti K."/>
            <person name="Ohm R.A."/>
            <person name="Grigoriev I.V."/>
            <person name="Pringle A."/>
        </authorList>
    </citation>
    <scope>NUCLEOTIDE SEQUENCE [LARGE SCALE GENOMIC DNA]</scope>
    <source>
        <strain evidence="7 8">SKay4041</strain>
    </source>
</reference>
<dbReference type="InterPro" id="IPR050783">
    <property type="entry name" value="Oxylipin_biosynth_metab"/>
</dbReference>
<keyword evidence="1 6" id="KW-0349">Heme</keyword>
<evidence type="ECO:0000256" key="1">
    <source>
        <dbReference type="ARBA" id="ARBA00022617"/>
    </source>
</evidence>
<dbReference type="GO" id="GO:0051213">
    <property type="term" value="F:dioxygenase activity"/>
    <property type="evidence" value="ECO:0007669"/>
    <property type="project" value="UniProtKB-KW"/>
</dbReference>
<dbReference type="STRING" id="703135.A0A2A9NKZ9"/>
<feature type="binding site" description="axial binding residue" evidence="6">
    <location>
        <position position="380"/>
    </location>
    <ligand>
        <name>heme b</name>
        <dbReference type="ChEBI" id="CHEBI:60344"/>
    </ligand>
    <ligandPart>
        <name>Fe</name>
        <dbReference type="ChEBI" id="CHEBI:18248"/>
    </ligandPart>
</feature>
<evidence type="ECO:0000256" key="5">
    <source>
        <dbReference type="ARBA" id="ARBA00023004"/>
    </source>
</evidence>
<dbReference type="InterPro" id="IPR034812">
    <property type="entry name" value="Ppo-like_N"/>
</dbReference>
<dbReference type="GO" id="GO:0006631">
    <property type="term" value="P:fatty acid metabolic process"/>
    <property type="evidence" value="ECO:0007669"/>
    <property type="project" value="UniProtKB-ARBA"/>
</dbReference>
<gene>
    <name evidence="7" type="ORF">AMATHDRAFT_58795</name>
</gene>
<dbReference type="InterPro" id="IPR037120">
    <property type="entry name" value="Haem_peroxidase_sf_animal"/>
</dbReference>
<name>A0A2A9NKZ9_9AGAR</name>
<dbReference type="SUPFAM" id="SSF48264">
    <property type="entry name" value="Cytochrome P450"/>
    <property type="match status" value="1"/>
</dbReference>
<dbReference type="GO" id="GO:0016705">
    <property type="term" value="F:oxidoreductase activity, acting on paired donors, with incorporation or reduction of molecular oxygen"/>
    <property type="evidence" value="ECO:0007669"/>
    <property type="project" value="InterPro"/>
</dbReference>
<dbReference type="GO" id="GO:0020037">
    <property type="term" value="F:heme binding"/>
    <property type="evidence" value="ECO:0007669"/>
    <property type="project" value="InterPro"/>
</dbReference>
<evidence type="ECO:0000313" key="8">
    <source>
        <dbReference type="Proteomes" id="UP000242287"/>
    </source>
</evidence>
<keyword evidence="2 6" id="KW-0479">Metal-binding</keyword>
<sequence length="1057" mass="119135">MAFEADKSIDPLDHHPQGTRSSILRALPQDKLIDKVYDLIKKPPVHWSDLPAYLDAIMHQRSIGLDDRLMLLEKLLVTMATLDEEAPDLSLGLQKFVIDLLYKDLPHPPNGFLSSVPSIASVQPDTAYRTYAYRPADGSNYNPYVPTIGKVGHPYARSVPTTRSTPKWALPDPGLVFDTLLKRDDFVPHPGGISSLFFAFADLVIHDIFRTGRNGFLNNTSSYLDLSILYGTSDVEVARVRRKDGTGRLWNDVFADGRLLHMPPASCALLVLLSRNHNYIAQKILDINEYRTYSNPPPTDERLRELQDDEIFHRARLVNCGYFMHIILGDYVGAILGLVRDGSPWRLDPLMAIRDKNHEVTPRGEGNVVSIEFNLLYRWHSTLSLQDTKWTDQMVKDALGGVDPAIATVETLRQAAPRLAPNPDVKTWEFGGLKRTASGHFLDADLARILHNAIEWRAGAFKARGIPEALRVVEIMTIQQARDWNTCTLNEFRKFLGLKPYASFKEWNPDANIASAAAALYKDIDNLELHVGLQAEETKEPIPGAGLCPGYTISRAILADAVCLTRGDRFYTTDFTPGNLTSWGYQDCQYDRNDGSYGGLLTKLFYRTLPDYFPSGSAYAHFPFLDPVWMHDHLSKERKEVVNQYNWTRPQLIPPSIPIESHEGVNQVLSSGSEFISDAEDRLYDILTFSESAAGRKEGKKELMSGVQIASKTIFSNKAGDYFARKTEELIQTRSFTRVNKSTRYIDIVQDVINVLPVYWLSESNILRLPLNSTLSDDGMSDVEISRAMATVGRYVFINDDPTSDWHLRLEAREFAQLVENHNNDRDGFVHWMTTFFTSMVRAKLETEHQNTLRRLYTSDGSKHKDLAKHVFAAAVPTAAYFSKALAHVIDYYLSTDKVKEREHILKLADSGNTAGVMTYVKEALRAYPVISGFYRSAIRNAIVGDVKVESTQRVHVSIDGANCDPTVFPSDYTMTSESPVIIGLANTGFFSPQFFENVVPAVLKVIFRLNHVQQAPGTSDQLYRISEEYRGVTRMEYVNEQGQVTPWPTCMTIEYA</sequence>
<dbReference type="Proteomes" id="UP000242287">
    <property type="component" value="Unassembled WGS sequence"/>
</dbReference>
<keyword evidence="8" id="KW-1185">Reference proteome</keyword>